<dbReference type="SUPFAM" id="SSF53474">
    <property type="entry name" value="alpha/beta-Hydrolases"/>
    <property type="match status" value="1"/>
</dbReference>
<dbReference type="KEGG" id="msar:MSAR_03360"/>
<dbReference type="GO" id="GO:0016787">
    <property type="term" value="F:hydrolase activity"/>
    <property type="evidence" value="ECO:0007669"/>
    <property type="project" value="UniProtKB-KW"/>
</dbReference>
<evidence type="ECO:0000313" key="2">
    <source>
        <dbReference type="EMBL" id="BBY57200.1"/>
    </source>
</evidence>
<gene>
    <name evidence="2" type="ORF">MSAR_03360</name>
</gene>
<dbReference type="Proteomes" id="UP000466445">
    <property type="component" value="Chromosome"/>
</dbReference>
<keyword evidence="2" id="KW-0378">Hydrolase</keyword>
<dbReference type="InterPro" id="IPR050266">
    <property type="entry name" value="AB_hydrolase_sf"/>
</dbReference>
<name>A0A7I7SL16_9MYCO</name>
<dbReference type="GO" id="GO:0016020">
    <property type="term" value="C:membrane"/>
    <property type="evidence" value="ECO:0007669"/>
    <property type="project" value="TreeGrafter"/>
</dbReference>
<organism evidence="2 3">
    <name type="scientific">Mycolicibacterium sarraceniae</name>
    <dbReference type="NCBI Taxonomy" id="1534348"/>
    <lineage>
        <taxon>Bacteria</taxon>
        <taxon>Bacillati</taxon>
        <taxon>Actinomycetota</taxon>
        <taxon>Actinomycetes</taxon>
        <taxon>Mycobacteriales</taxon>
        <taxon>Mycobacteriaceae</taxon>
        <taxon>Mycolicibacterium</taxon>
    </lineage>
</organism>
<dbReference type="EMBL" id="AP022595">
    <property type="protein sequence ID" value="BBY57200.1"/>
    <property type="molecule type" value="Genomic_DNA"/>
</dbReference>
<dbReference type="PRINTS" id="PR00111">
    <property type="entry name" value="ABHYDROLASE"/>
</dbReference>
<dbReference type="AlphaFoldDB" id="A0A7I7SL16"/>
<proteinExistence type="predicted"/>
<dbReference type="PANTHER" id="PTHR43798:SF33">
    <property type="entry name" value="HYDROLASE, PUTATIVE (AFU_ORTHOLOGUE AFUA_2G14860)-RELATED"/>
    <property type="match status" value="1"/>
</dbReference>
<dbReference type="Gene3D" id="3.40.50.1820">
    <property type="entry name" value="alpha/beta hydrolase"/>
    <property type="match status" value="1"/>
</dbReference>
<reference evidence="2 3" key="1">
    <citation type="journal article" date="2019" name="Emerg. Microbes Infect.">
        <title>Comprehensive subspecies identification of 175 nontuberculous mycobacteria species based on 7547 genomic profiles.</title>
        <authorList>
            <person name="Matsumoto Y."/>
            <person name="Kinjo T."/>
            <person name="Motooka D."/>
            <person name="Nabeya D."/>
            <person name="Jung N."/>
            <person name="Uechi K."/>
            <person name="Horii T."/>
            <person name="Iida T."/>
            <person name="Fujita J."/>
            <person name="Nakamura S."/>
        </authorList>
    </citation>
    <scope>NUCLEOTIDE SEQUENCE [LARGE SCALE GENOMIC DNA]</scope>
    <source>
        <strain evidence="2 3">JCM 30395</strain>
    </source>
</reference>
<dbReference type="InterPro" id="IPR029058">
    <property type="entry name" value="AB_hydrolase_fold"/>
</dbReference>
<evidence type="ECO:0000259" key="1">
    <source>
        <dbReference type="Pfam" id="PF12697"/>
    </source>
</evidence>
<dbReference type="InterPro" id="IPR000073">
    <property type="entry name" value="AB_hydrolase_1"/>
</dbReference>
<feature type="domain" description="AB hydrolase-1" evidence="1">
    <location>
        <begin position="21"/>
        <end position="256"/>
    </location>
</feature>
<sequence>MNAVTQPLHVHRFGPAGPVQVLALHGLTGHGYRWRRLAEHHLPEITVAAPDLIGHGRSSYAAPWTIEANIAALATLVEHEANGPVLVVGHSFGGAIALNLAAACPDLVSGIVLLDPAIGLDGEWMHEISESMLASPDYPDRYEARTEKFTGSWADVDPADLDEDLDEHLIALPNGRFGWRICVPAMMSYWSELARDIVLPRKGTPTTLVRALGTDPPYVGTELLDGLSERLGADFTLVDVACQHMVPNAKPEETAKVIRDLLEAL</sequence>
<accession>A0A7I7SL16</accession>
<dbReference type="PANTHER" id="PTHR43798">
    <property type="entry name" value="MONOACYLGLYCEROL LIPASE"/>
    <property type="match status" value="1"/>
</dbReference>
<evidence type="ECO:0000313" key="3">
    <source>
        <dbReference type="Proteomes" id="UP000466445"/>
    </source>
</evidence>
<keyword evidence="3" id="KW-1185">Reference proteome</keyword>
<dbReference type="Pfam" id="PF12697">
    <property type="entry name" value="Abhydrolase_6"/>
    <property type="match status" value="1"/>
</dbReference>
<protein>
    <submittedName>
        <fullName evidence="2">Alpha/beta hydrolase</fullName>
    </submittedName>
</protein>